<accession>A0A917TIR1</accession>
<reference evidence="1" key="1">
    <citation type="journal article" date="2014" name="Int. J. Syst. Evol. Microbiol.">
        <title>Complete genome sequence of Corynebacterium casei LMG S-19264T (=DSM 44701T), isolated from a smear-ripened cheese.</title>
        <authorList>
            <consortium name="US DOE Joint Genome Institute (JGI-PGF)"/>
            <person name="Walter F."/>
            <person name="Albersmeier A."/>
            <person name="Kalinowski J."/>
            <person name="Ruckert C."/>
        </authorList>
    </citation>
    <scope>NUCLEOTIDE SEQUENCE</scope>
    <source>
        <strain evidence="1">JCM 19831</strain>
    </source>
</reference>
<evidence type="ECO:0008006" key="3">
    <source>
        <dbReference type="Google" id="ProtNLM"/>
    </source>
</evidence>
<dbReference type="InterPro" id="IPR007995">
    <property type="entry name" value="DUF742"/>
</dbReference>
<evidence type="ECO:0000313" key="1">
    <source>
        <dbReference type="EMBL" id="GGM23924.1"/>
    </source>
</evidence>
<comment type="caution">
    <text evidence="1">The sequence shown here is derived from an EMBL/GenBank/DDBJ whole genome shotgun (WGS) entry which is preliminary data.</text>
</comment>
<dbReference type="RefSeq" id="WP_190250059.1">
    <property type="nucleotide sequence ID" value="NZ_BMPI01000010.1"/>
</dbReference>
<dbReference type="PANTHER" id="PTHR36221">
    <property type="entry name" value="DUF742 DOMAIN-CONTAINING PROTEIN"/>
    <property type="match status" value="1"/>
</dbReference>
<dbReference type="AlphaFoldDB" id="A0A917TIR1"/>
<gene>
    <name evidence="1" type="ORF">GCM10007977_026350</name>
</gene>
<protein>
    <recommendedName>
        <fullName evidence="3">DUF742 domain-containing protein</fullName>
    </recommendedName>
</protein>
<evidence type="ECO:0000313" key="2">
    <source>
        <dbReference type="Proteomes" id="UP000642070"/>
    </source>
</evidence>
<dbReference type="Pfam" id="PF05331">
    <property type="entry name" value="DUF742"/>
    <property type="match status" value="1"/>
</dbReference>
<dbReference type="PANTHER" id="PTHR36221:SF1">
    <property type="entry name" value="DUF742 DOMAIN-CONTAINING PROTEIN"/>
    <property type="match status" value="1"/>
</dbReference>
<dbReference type="EMBL" id="BMPI01000010">
    <property type="protein sequence ID" value="GGM23924.1"/>
    <property type="molecule type" value="Genomic_DNA"/>
</dbReference>
<proteinExistence type="predicted"/>
<dbReference type="Proteomes" id="UP000642070">
    <property type="component" value="Unassembled WGS sequence"/>
</dbReference>
<sequence length="127" mass="13328">MSREADHLPAGGPVEEAAGPLVRPYALIQGRTRTPTTVDLIALVTATGTPPPATAYLGPEHLSIIRLCGRRPLSVAELSVHLAVPLGAVRVLLGDLAELDLVRLNDPVPDVVPNDVLAKVLAGLRQL</sequence>
<reference evidence="1" key="2">
    <citation type="submission" date="2020-09" db="EMBL/GenBank/DDBJ databases">
        <authorList>
            <person name="Sun Q."/>
            <person name="Ohkuma M."/>
        </authorList>
    </citation>
    <scope>NUCLEOTIDE SEQUENCE</scope>
    <source>
        <strain evidence="1">JCM 19831</strain>
    </source>
</reference>
<organism evidence="1 2">
    <name type="scientific">Dactylosporangium sucinum</name>
    <dbReference type="NCBI Taxonomy" id="1424081"/>
    <lineage>
        <taxon>Bacteria</taxon>
        <taxon>Bacillati</taxon>
        <taxon>Actinomycetota</taxon>
        <taxon>Actinomycetes</taxon>
        <taxon>Micromonosporales</taxon>
        <taxon>Micromonosporaceae</taxon>
        <taxon>Dactylosporangium</taxon>
    </lineage>
</organism>
<name>A0A917TIR1_9ACTN</name>
<keyword evidence="2" id="KW-1185">Reference proteome</keyword>